<comment type="caution">
    <text evidence="1">The sequence shown here is derived from an EMBL/GenBank/DDBJ whole genome shotgun (WGS) entry which is preliminary data.</text>
</comment>
<protein>
    <recommendedName>
        <fullName evidence="3">Transcriptional regulator</fullName>
    </recommendedName>
</protein>
<dbReference type="Proteomes" id="UP000824166">
    <property type="component" value="Unassembled WGS sequence"/>
</dbReference>
<sequence length="190" mass="20949">MTGDLLLTLHAVRLLGFADAHAIADRFSRDHSLVESELIDAGVLGFVSHTSFAGSSGWSLSSAGRVENERLLAAELDREDARSVVMGVHNEFVDLNPTVVSACSAIQLQQVRGMAASGILEEVLASWRPVEERLAESLPRFAGYSRRLMNALEQARRDSAWFTATDRDSFHRAWFELHEDLIATLGIQRG</sequence>
<dbReference type="EMBL" id="JAHOPC010000004">
    <property type="protein sequence ID" value="MBU8866506.1"/>
    <property type="molecule type" value="Genomic_DNA"/>
</dbReference>
<evidence type="ECO:0000313" key="2">
    <source>
        <dbReference type="Proteomes" id="UP000824166"/>
    </source>
</evidence>
<accession>A0ABS6I435</accession>
<proteinExistence type="predicted"/>
<gene>
    <name evidence="1" type="ORF">KSW38_09425</name>
</gene>
<organism evidence="1 2">
    <name type="scientific">Paenarthrobacter aromaticivorans</name>
    <dbReference type="NCBI Taxonomy" id="2849150"/>
    <lineage>
        <taxon>Bacteria</taxon>
        <taxon>Bacillati</taxon>
        <taxon>Actinomycetota</taxon>
        <taxon>Actinomycetes</taxon>
        <taxon>Micrococcales</taxon>
        <taxon>Micrococcaceae</taxon>
        <taxon>Paenarthrobacter</taxon>
    </lineage>
</organism>
<name>A0ABS6I435_9MICC</name>
<evidence type="ECO:0000313" key="1">
    <source>
        <dbReference type="EMBL" id="MBU8866506.1"/>
    </source>
</evidence>
<evidence type="ECO:0008006" key="3">
    <source>
        <dbReference type="Google" id="ProtNLM"/>
    </source>
</evidence>
<keyword evidence="2" id="KW-1185">Reference proteome</keyword>
<reference evidence="1 2" key="1">
    <citation type="submission" date="2021-06" db="EMBL/GenBank/DDBJ databases">
        <authorList>
            <person name="Jeong J.W."/>
        </authorList>
    </citation>
    <scope>NUCLEOTIDE SEQUENCE [LARGE SCALE GENOMIC DNA]</scope>
    <source>
        <strain evidence="1 2">MMS21-TAE1-1</strain>
    </source>
</reference>